<evidence type="ECO:0000313" key="3">
    <source>
        <dbReference type="Proteomes" id="UP000294814"/>
    </source>
</evidence>
<dbReference type="InterPro" id="IPR035093">
    <property type="entry name" value="RelE/ParE_toxin_dom_sf"/>
</dbReference>
<dbReference type="AlphaFoldDB" id="A0A4R5F722"/>
<dbReference type="Pfam" id="PF05016">
    <property type="entry name" value="ParE_toxin"/>
    <property type="match status" value="1"/>
</dbReference>
<keyword evidence="3" id="KW-1185">Reference proteome</keyword>
<dbReference type="Proteomes" id="UP000294814">
    <property type="component" value="Unassembled WGS sequence"/>
</dbReference>
<dbReference type="EMBL" id="SMLG01000007">
    <property type="protein sequence ID" value="TDE43542.1"/>
    <property type="molecule type" value="Genomic_DNA"/>
</dbReference>
<proteinExistence type="predicted"/>
<gene>
    <name evidence="2" type="ORF">E0I26_10850</name>
</gene>
<dbReference type="InterPro" id="IPR007712">
    <property type="entry name" value="RelE/ParE_toxin"/>
</dbReference>
<comment type="caution">
    <text evidence="2">The sequence shown here is derived from an EMBL/GenBank/DDBJ whole genome shotgun (WGS) entry which is preliminary data.</text>
</comment>
<accession>A0A4R5F722</accession>
<reference evidence="2 3" key="1">
    <citation type="submission" date="2019-03" db="EMBL/GenBank/DDBJ databases">
        <title>Novel species of Flavobacterium.</title>
        <authorList>
            <person name="Liu Q."/>
            <person name="Xin Y.-H."/>
        </authorList>
    </citation>
    <scope>NUCLEOTIDE SEQUENCE [LARGE SCALE GENOMIC DNA]</scope>
    <source>
        <strain evidence="2 3">LB3P52</strain>
    </source>
</reference>
<evidence type="ECO:0000313" key="2">
    <source>
        <dbReference type="EMBL" id="TDE43542.1"/>
    </source>
</evidence>
<organism evidence="2 3">
    <name type="scientific">Flavobacterium rhamnosiphilum</name>
    <dbReference type="NCBI Taxonomy" id="2541724"/>
    <lineage>
        <taxon>Bacteria</taxon>
        <taxon>Pseudomonadati</taxon>
        <taxon>Bacteroidota</taxon>
        <taxon>Flavobacteriia</taxon>
        <taxon>Flavobacteriales</taxon>
        <taxon>Flavobacteriaceae</taxon>
        <taxon>Flavobacterium</taxon>
    </lineage>
</organism>
<keyword evidence="1" id="KW-1277">Toxin-antitoxin system</keyword>
<name>A0A4R5F722_9FLAO</name>
<protein>
    <submittedName>
        <fullName evidence="2">Type II toxin-antitoxin system RelE/ParE family toxin</fullName>
    </submittedName>
</protein>
<dbReference type="Gene3D" id="3.30.2310.20">
    <property type="entry name" value="RelE-like"/>
    <property type="match status" value="1"/>
</dbReference>
<dbReference type="OrthoDB" id="981785at2"/>
<evidence type="ECO:0000256" key="1">
    <source>
        <dbReference type="ARBA" id="ARBA00022649"/>
    </source>
</evidence>
<sequence>MVVDKLKIIWTHTAKAQLKTIFDYYKGKSAQGATNVKDDILKITRELHYAEQYQQDEIEPEYRRIIIRDYKLLYKEEEKGVVFIARIFCTKQNPNKQLE</sequence>